<evidence type="ECO:0000256" key="9">
    <source>
        <dbReference type="NCBIfam" id="TIGR02209"/>
    </source>
</evidence>
<comment type="function">
    <text evidence="8">Essential cell division protein. May link together the upstream cell division proteins, which are predominantly cytoplasmic, with the downstream cell division proteins, which are predominantly periplasmic.</text>
</comment>
<keyword evidence="10" id="KW-0175">Coiled coil</keyword>
<dbReference type="EMBL" id="JAEPWM010000001">
    <property type="protein sequence ID" value="MBK6004471.1"/>
    <property type="molecule type" value="Genomic_DNA"/>
</dbReference>
<keyword evidence="12" id="KW-1185">Reference proteome</keyword>
<dbReference type="PANTHER" id="PTHR37479">
    <property type="entry name" value="CELL DIVISION PROTEIN FTSL"/>
    <property type="match status" value="1"/>
</dbReference>
<sequence length="100" mass="11276">MLRLNLTLLVSVLASALYLVQVQYDSRHLYTEIERAQNEARKLDIEHERLQLEKRAQATPARVERLAKDQLHMKPATPAITQYVTLKGAAASAAHAEAEQ</sequence>
<evidence type="ECO:0000256" key="10">
    <source>
        <dbReference type="SAM" id="Coils"/>
    </source>
</evidence>
<keyword evidence="5 8" id="KW-1133">Transmembrane helix</keyword>
<evidence type="ECO:0000313" key="11">
    <source>
        <dbReference type="EMBL" id="MBK6004471.1"/>
    </source>
</evidence>
<keyword evidence="4 8" id="KW-0812">Transmembrane</keyword>
<evidence type="ECO:0000256" key="3">
    <source>
        <dbReference type="ARBA" id="ARBA00022618"/>
    </source>
</evidence>
<comment type="similarity">
    <text evidence="8">Belongs to the FtsL family.</text>
</comment>
<comment type="subunit">
    <text evidence="8">Part of a complex composed of FtsB, FtsL and FtsQ.</text>
</comment>
<evidence type="ECO:0000256" key="2">
    <source>
        <dbReference type="ARBA" id="ARBA00022475"/>
    </source>
</evidence>
<dbReference type="Pfam" id="PF04999">
    <property type="entry name" value="FtsL"/>
    <property type="match status" value="1"/>
</dbReference>
<reference evidence="11" key="2">
    <citation type="submission" date="2021-01" db="EMBL/GenBank/DDBJ databases">
        <authorList>
            <person name="Kang M."/>
        </authorList>
    </citation>
    <scope>NUCLEOTIDE SEQUENCE</scope>
    <source>
        <strain evidence="11">KACC 17527</strain>
    </source>
</reference>
<proteinExistence type="inferred from homology"/>
<gene>
    <name evidence="8 11" type="primary">ftsL</name>
    <name evidence="11" type="ORF">JJB11_00075</name>
</gene>
<evidence type="ECO:0000256" key="8">
    <source>
        <dbReference type="HAMAP-Rule" id="MF_00910"/>
    </source>
</evidence>
<evidence type="ECO:0000256" key="5">
    <source>
        <dbReference type="ARBA" id="ARBA00022989"/>
    </source>
</evidence>
<evidence type="ECO:0000256" key="6">
    <source>
        <dbReference type="ARBA" id="ARBA00023136"/>
    </source>
</evidence>
<evidence type="ECO:0000256" key="4">
    <source>
        <dbReference type="ARBA" id="ARBA00022692"/>
    </source>
</evidence>
<keyword evidence="2 8" id="KW-1003">Cell membrane</keyword>
<dbReference type="InterPro" id="IPR011922">
    <property type="entry name" value="Cell_div_FtsL"/>
</dbReference>
<feature type="coiled-coil region" evidence="10">
    <location>
        <begin position="26"/>
        <end position="53"/>
    </location>
</feature>
<keyword evidence="7 8" id="KW-0131">Cell cycle</keyword>
<dbReference type="GO" id="GO:0032153">
    <property type="term" value="C:cell division site"/>
    <property type="evidence" value="ECO:0007669"/>
    <property type="project" value="UniProtKB-UniRule"/>
</dbReference>
<dbReference type="NCBIfam" id="TIGR02209">
    <property type="entry name" value="ftsL_broad"/>
    <property type="match status" value="1"/>
</dbReference>
<dbReference type="AlphaFoldDB" id="A0A934TPD7"/>
<dbReference type="HAMAP" id="MF_00910">
    <property type="entry name" value="FtsL"/>
    <property type="match status" value="1"/>
</dbReference>
<evidence type="ECO:0000313" key="12">
    <source>
        <dbReference type="Proteomes" id="UP000630528"/>
    </source>
</evidence>
<dbReference type="GO" id="GO:0043093">
    <property type="term" value="P:FtsZ-dependent cytokinesis"/>
    <property type="evidence" value="ECO:0007669"/>
    <property type="project" value="UniProtKB-UniRule"/>
</dbReference>
<keyword evidence="3 8" id="KW-0132">Cell division</keyword>
<evidence type="ECO:0000256" key="1">
    <source>
        <dbReference type="ARBA" id="ARBA00004401"/>
    </source>
</evidence>
<comment type="caution">
    <text evidence="11">The sequence shown here is derived from an EMBL/GenBank/DDBJ whole genome shotgun (WGS) entry which is preliminary data.</text>
</comment>
<dbReference type="RefSeq" id="WP_201166963.1">
    <property type="nucleotide sequence ID" value="NZ_JAEPWM010000001.1"/>
</dbReference>
<dbReference type="PANTHER" id="PTHR37479:SF1">
    <property type="entry name" value="CELL DIVISION PROTEIN FTSL"/>
    <property type="match status" value="1"/>
</dbReference>
<organism evidence="11 12">
    <name type="scientific">Ramlibacter ginsenosidimutans</name>
    <dbReference type="NCBI Taxonomy" id="502333"/>
    <lineage>
        <taxon>Bacteria</taxon>
        <taxon>Pseudomonadati</taxon>
        <taxon>Pseudomonadota</taxon>
        <taxon>Betaproteobacteria</taxon>
        <taxon>Burkholderiales</taxon>
        <taxon>Comamonadaceae</taxon>
        <taxon>Ramlibacter</taxon>
    </lineage>
</organism>
<dbReference type="GO" id="GO:0005886">
    <property type="term" value="C:plasma membrane"/>
    <property type="evidence" value="ECO:0007669"/>
    <property type="project" value="UniProtKB-SubCell"/>
</dbReference>
<name>A0A934TPD7_9BURK</name>
<accession>A0A934TPD7</accession>
<protein>
    <recommendedName>
        <fullName evidence="8 9">Cell division protein FtsL</fullName>
    </recommendedName>
</protein>
<keyword evidence="8" id="KW-0997">Cell inner membrane</keyword>
<comment type="subcellular location">
    <subcellularLocation>
        <location evidence="8">Cell inner membrane</location>
        <topology evidence="8">Single-pass type II membrane protein</topology>
    </subcellularLocation>
    <subcellularLocation>
        <location evidence="1">Cell membrane</location>
        <topology evidence="1">Single-pass type II membrane protein</topology>
    </subcellularLocation>
    <text evidence="8">Localizes to the division septum where it forms a ring structure.</text>
</comment>
<reference evidence="11" key="1">
    <citation type="journal article" date="2012" name="J. Microbiol. Biotechnol.">
        <title>Ramlibacter ginsenosidimutans sp. nov., with ginsenoside-converting activity.</title>
        <authorList>
            <person name="Wang L."/>
            <person name="An D.S."/>
            <person name="Kim S.G."/>
            <person name="Jin F.X."/>
            <person name="Kim S.C."/>
            <person name="Lee S.T."/>
            <person name="Im W.T."/>
        </authorList>
    </citation>
    <scope>NUCLEOTIDE SEQUENCE</scope>
    <source>
        <strain evidence="11">KACC 17527</strain>
    </source>
</reference>
<evidence type="ECO:0000256" key="7">
    <source>
        <dbReference type="ARBA" id="ARBA00023306"/>
    </source>
</evidence>
<keyword evidence="6 8" id="KW-0472">Membrane</keyword>
<dbReference type="Proteomes" id="UP000630528">
    <property type="component" value="Unassembled WGS sequence"/>
</dbReference>